<name>A0ABV0R4I9_9TELE</name>
<dbReference type="EMBL" id="JAHRIN010034136">
    <property type="protein sequence ID" value="MEQ2203040.1"/>
    <property type="molecule type" value="Genomic_DNA"/>
</dbReference>
<evidence type="ECO:0000313" key="2">
    <source>
        <dbReference type="EMBL" id="MEQ2203040.1"/>
    </source>
</evidence>
<dbReference type="PANTHER" id="PTHR21963">
    <property type="entry name" value="PF6"/>
    <property type="match status" value="1"/>
</dbReference>
<dbReference type="PANTHER" id="PTHR21963:SF1">
    <property type="entry name" value="SPERM-ASSOCIATED ANTIGEN 17"/>
    <property type="match status" value="1"/>
</dbReference>
<dbReference type="InterPro" id="IPR026173">
    <property type="entry name" value="SPAG17"/>
</dbReference>
<feature type="region of interest" description="Disordered" evidence="1">
    <location>
        <begin position="113"/>
        <end position="137"/>
    </location>
</feature>
<gene>
    <name evidence="2" type="ORF">XENOCAPTIV_023225</name>
</gene>
<dbReference type="Proteomes" id="UP001434883">
    <property type="component" value="Unassembled WGS sequence"/>
</dbReference>
<organism evidence="2 3">
    <name type="scientific">Xenoophorus captivus</name>
    <dbReference type="NCBI Taxonomy" id="1517983"/>
    <lineage>
        <taxon>Eukaryota</taxon>
        <taxon>Metazoa</taxon>
        <taxon>Chordata</taxon>
        <taxon>Craniata</taxon>
        <taxon>Vertebrata</taxon>
        <taxon>Euteleostomi</taxon>
        <taxon>Actinopterygii</taxon>
        <taxon>Neopterygii</taxon>
        <taxon>Teleostei</taxon>
        <taxon>Neoteleostei</taxon>
        <taxon>Acanthomorphata</taxon>
        <taxon>Ovalentaria</taxon>
        <taxon>Atherinomorphae</taxon>
        <taxon>Cyprinodontiformes</taxon>
        <taxon>Goodeidae</taxon>
        <taxon>Xenoophorus</taxon>
    </lineage>
</organism>
<evidence type="ECO:0000313" key="3">
    <source>
        <dbReference type="Proteomes" id="UP001434883"/>
    </source>
</evidence>
<reference evidence="2 3" key="1">
    <citation type="submission" date="2021-06" db="EMBL/GenBank/DDBJ databases">
        <authorList>
            <person name="Palmer J.M."/>
        </authorList>
    </citation>
    <scope>NUCLEOTIDE SEQUENCE [LARGE SCALE GENOMIC DNA]</scope>
    <source>
        <strain evidence="2 3">XC_2019</strain>
        <tissue evidence="2">Muscle</tissue>
    </source>
</reference>
<evidence type="ECO:0000256" key="1">
    <source>
        <dbReference type="SAM" id="MobiDB-lite"/>
    </source>
</evidence>
<sequence length="181" mass="20437">FLSVEEPVRRKCRTASLANLSAVLRGFQLIPSSVDFGTQLEGTYSTVTVLMKNVGVDLCRGCWRWFLTGFRLNWRRSTGSDCGCSSRSHSSFYPSNQRAGGWSRSCTVRERVTEEEETREGHQQRQQQQMRRICRRPRHREIGHRLEEADGVTVLPASPPLPPGRPMTSDVTCVGAARGRL</sequence>
<comment type="caution">
    <text evidence="2">The sequence shown here is derived from an EMBL/GenBank/DDBJ whole genome shotgun (WGS) entry which is preliminary data.</text>
</comment>
<proteinExistence type="predicted"/>
<protein>
    <submittedName>
        <fullName evidence="2">Uncharacterized protein</fullName>
    </submittedName>
</protein>
<accession>A0ABV0R4I9</accession>
<feature type="non-terminal residue" evidence="2">
    <location>
        <position position="1"/>
    </location>
</feature>
<keyword evidence="3" id="KW-1185">Reference proteome</keyword>